<reference evidence="3 4" key="1">
    <citation type="submission" date="2017-03" db="EMBL/GenBank/DDBJ databases">
        <title>Genomic and clinical evidence uncovers the enterohepatic species Helicobacter valdiviensis as a potential human intestinal pathogen.</title>
        <authorList>
            <person name="Fresia P."/>
            <person name="Jara R."/>
            <person name="Sierra R."/>
            <person name="Ferres I."/>
            <person name="Greif G."/>
            <person name="Iraola G."/>
            <person name="Collado L."/>
        </authorList>
    </citation>
    <scope>NUCLEOTIDE SEQUENCE [LARGE SCALE GENOMIC DNA]</scope>
    <source>
        <strain evidence="3 4">WBE14</strain>
    </source>
</reference>
<dbReference type="RefSeq" id="WP_111228830.1">
    <property type="nucleotide sequence ID" value="NZ_NBIU01000001.1"/>
</dbReference>
<dbReference type="OrthoDB" id="9766257at2"/>
<dbReference type="Gene3D" id="3.90.320.10">
    <property type="match status" value="1"/>
</dbReference>
<dbReference type="SUPFAM" id="SSF52540">
    <property type="entry name" value="P-loop containing nucleoside triphosphate hydrolases"/>
    <property type="match status" value="1"/>
</dbReference>
<dbReference type="InterPro" id="IPR027417">
    <property type="entry name" value="P-loop_NTPase"/>
</dbReference>
<dbReference type="AlphaFoldDB" id="A0A2W6MY99"/>
<comment type="caution">
    <text evidence="3">The sequence shown here is derived from an EMBL/GenBank/DDBJ whole genome shotgun (WGS) entry which is preliminary data.</text>
</comment>
<dbReference type="Proteomes" id="UP000249746">
    <property type="component" value="Unassembled WGS sequence"/>
</dbReference>
<evidence type="ECO:0000313" key="3">
    <source>
        <dbReference type="EMBL" id="PZT49079.1"/>
    </source>
</evidence>
<evidence type="ECO:0000259" key="2">
    <source>
        <dbReference type="Pfam" id="PF12705"/>
    </source>
</evidence>
<feature type="coiled-coil region" evidence="1">
    <location>
        <begin position="690"/>
        <end position="720"/>
    </location>
</feature>
<accession>A0A2W6MY99</accession>
<sequence>MRTLYLFSSIRAAKFFVDTNFQEGFLPDMKSLGEFMDFILRVEGKVKIPPFLRPLYLYEALKEVKLDILGDFAKNFTSFLENSDFFLKFYDELCAECIKIEELEKLDIYAFYDDHLEVLKQVFALYCKKLSLASFYDQYFLQDFKISFELLEPYERIRIFVEGFLSSFEFKILDQISHQKEIEFIINIEEFNQEYYVKLFGLDLPRGSLKLVLINGEVVIKDKVELQELQTPLEVFSTNDKIAQIGGIFKTLDEWIAKGVPLEEICIVLPNEDFIKYLKLFDKGRNFNYAMGIKLKHTTFFLELQRQELKSFVELEKYIEETQEKCKEDREAKDKLMQNLDFFKLGFKYMNLEESEKVTSFLKMVENEQIDDVGGGKISVIGILETRGVGFNYVIIPEFTEENIPKTSNKDLFLNSIIRQKIGLPTRRDRENLQKYYYLRLFRNSKSVKIFTLDNDEQKPSRFLLEDKIFKNGNLQKLDATFGEYFLKGNALIYQEREIIDCLKERSFSASSLECFLECRRKYYYAYILKYKLEETSLKANVGSIIHQALFKAYEDFTDIKKAETDVFEALQNTDNPRENFELGLAKKHLEKFFNYEKKHLKEGWKPTFFEKSFEFEYCGFCFKGRVDRVDIKGDCYYVLDYKYKKNLPKTKLENLSNFQLPIYALAFAKEAKEVKAGIYHLYEGKIIEDGELKQKQEKLQEILEKIEKESKELSFFKREKHDLCQFCNFRYLCNR</sequence>
<proteinExistence type="predicted"/>
<dbReference type="InterPro" id="IPR011335">
    <property type="entry name" value="Restrct_endonuc-II-like"/>
</dbReference>
<dbReference type="Pfam" id="PF12705">
    <property type="entry name" value="PDDEXK_1"/>
    <property type="match status" value="1"/>
</dbReference>
<keyword evidence="4" id="KW-1185">Reference proteome</keyword>
<name>A0A2W6MY99_9HELI</name>
<dbReference type="EMBL" id="NBIU01000001">
    <property type="protein sequence ID" value="PZT49079.1"/>
    <property type="molecule type" value="Genomic_DNA"/>
</dbReference>
<evidence type="ECO:0000313" key="4">
    <source>
        <dbReference type="Proteomes" id="UP000249746"/>
    </source>
</evidence>
<dbReference type="InterPro" id="IPR038726">
    <property type="entry name" value="PDDEXK_AddAB-type"/>
</dbReference>
<feature type="domain" description="PD-(D/E)XK endonuclease-like" evidence="2">
    <location>
        <begin position="507"/>
        <end position="735"/>
    </location>
</feature>
<organism evidence="3 4">
    <name type="scientific">Helicobacter valdiviensis</name>
    <dbReference type="NCBI Taxonomy" id="1458358"/>
    <lineage>
        <taxon>Bacteria</taxon>
        <taxon>Pseudomonadati</taxon>
        <taxon>Campylobacterota</taxon>
        <taxon>Epsilonproteobacteria</taxon>
        <taxon>Campylobacterales</taxon>
        <taxon>Helicobacteraceae</taxon>
        <taxon>Helicobacter</taxon>
    </lineage>
</organism>
<dbReference type="SUPFAM" id="SSF52980">
    <property type="entry name" value="Restriction endonuclease-like"/>
    <property type="match status" value="1"/>
</dbReference>
<gene>
    <name evidence="3" type="ORF">B6S12_00355</name>
</gene>
<evidence type="ECO:0000256" key="1">
    <source>
        <dbReference type="SAM" id="Coils"/>
    </source>
</evidence>
<dbReference type="InterPro" id="IPR011604">
    <property type="entry name" value="PDDEXK-like_dom_sf"/>
</dbReference>
<protein>
    <recommendedName>
        <fullName evidence="2">PD-(D/E)XK endonuclease-like domain-containing protein</fullName>
    </recommendedName>
</protein>
<keyword evidence="1" id="KW-0175">Coiled coil</keyword>